<name>A0A316ENA6_9BURK</name>
<protein>
    <submittedName>
        <fullName evidence="3">SEFIR domain-containing protein</fullName>
    </submittedName>
</protein>
<reference evidence="3 4" key="1">
    <citation type="submission" date="2018-05" db="EMBL/GenBank/DDBJ databases">
        <title>Genomic Encyclopedia of Type Strains, Phase IV (KMG-V): Genome sequencing to study the core and pangenomes of soil and plant-associated prokaryotes.</title>
        <authorList>
            <person name="Whitman W."/>
        </authorList>
    </citation>
    <scope>NUCLEOTIDE SEQUENCE [LARGE SCALE GENOMIC DNA]</scope>
    <source>
        <strain evidence="3 4">SLV-132</strain>
    </source>
</reference>
<dbReference type="Proteomes" id="UP000245754">
    <property type="component" value="Unassembled WGS sequence"/>
</dbReference>
<dbReference type="InterPro" id="IPR035897">
    <property type="entry name" value="Toll_tir_struct_dom_sf"/>
</dbReference>
<dbReference type="InterPro" id="IPR013568">
    <property type="entry name" value="SEFIR_dom"/>
</dbReference>
<gene>
    <name evidence="3" type="ORF">C7419_104141</name>
</gene>
<evidence type="ECO:0000259" key="1">
    <source>
        <dbReference type="PROSITE" id="PS50104"/>
    </source>
</evidence>
<dbReference type="PROSITE" id="PS51534">
    <property type="entry name" value="SEFIR"/>
    <property type="match status" value="1"/>
</dbReference>
<comment type="caution">
    <text evidence="3">The sequence shown here is derived from an EMBL/GenBank/DDBJ whole genome shotgun (WGS) entry which is preliminary data.</text>
</comment>
<proteinExistence type="predicted"/>
<evidence type="ECO:0000259" key="2">
    <source>
        <dbReference type="PROSITE" id="PS51534"/>
    </source>
</evidence>
<dbReference type="Pfam" id="PF13676">
    <property type="entry name" value="TIR_2"/>
    <property type="match status" value="1"/>
</dbReference>
<dbReference type="PROSITE" id="PS50104">
    <property type="entry name" value="TIR"/>
    <property type="match status" value="1"/>
</dbReference>
<keyword evidence="4" id="KW-1185">Reference proteome</keyword>
<evidence type="ECO:0000313" key="4">
    <source>
        <dbReference type="Proteomes" id="UP000245754"/>
    </source>
</evidence>
<dbReference type="SUPFAM" id="SSF52200">
    <property type="entry name" value="Toll/Interleukin receptor TIR domain"/>
    <property type="match status" value="1"/>
</dbReference>
<sequence length="344" mass="38485">MLPQMYTKIARRSRHGIMTVIVTLADRFGDIVSIANSHYNLLVSWSPDAWESGTWTLSKDRLFEYTNDIVRGRFEPLSPDAFERLQSLPALFAYEQTCNKPARVGRITGIAHRYDGYGLSFELDSGVAPILPAHLESLQQALDIDPRYELHRTHWAVKEVALASVMQNAGLVNPQATLLTPTPPQVFLSYSHDSVEHKAWVQQLALNLRNLGVDVVLDQWHTGPGDDLAAFMQRSVTNSDFVVMVCTESYVSKIVNNTGGVGFEHNLVTGQLLRELDTSKFIPVIRQSAWPRQVIPSLATRYYVDLSDGQPFREGVEALARKLHKMAPVLPPLGPRPTWPGFGV</sequence>
<evidence type="ECO:0000313" key="3">
    <source>
        <dbReference type="EMBL" id="PWK33466.1"/>
    </source>
</evidence>
<organism evidence="3 4">
    <name type="scientific">Cupriavidus plantarum</name>
    <dbReference type="NCBI Taxonomy" id="942865"/>
    <lineage>
        <taxon>Bacteria</taxon>
        <taxon>Pseudomonadati</taxon>
        <taxon>Pseudomonadota</taxon>
        <taxon>Betaproteobacteria</taxon>
        <taxon>Burkholderiales</taxon>
        <taxon>Burkholderiaceae</taxon>
        <taxon>Cupriavidus</taxon>
    </lineage>
</organism>
<feature type="domain" description="SEFIR" evidence="2">
    <location>
        <begin position="183"/>
        <end position="315"/>
    </location>
</feature>
<feature type="domain" description="TIR" evidence="1">
    <location>
        <begin position="182"/>
        <end position="323"/>
    </location>
</feature>
<dbReference type="EMBL" id="QGGT01000004">
    <property type="protein sequence ID" value="PWK33466.1"/>
    <property type="molecule type" value="Genomic_DNA"/>
</dbReference>
<dbReference type="AlphaFoldDB" id="A0A316ENA6"/>
<dbReference type="InterPro" id="IPR000157">
    <property type="entry name" value="TIR_dom"/>
</dbReference>
<dbReference type="Gene3D" id="3.40.50.10140">
    <property type="entry name" value="Toll/interleukin-1 receptor homology (TIR) domain"/>
    <property type="match status" value="1"/>
</dbReference>
<accession>A0A316ENA6</accession>
<dbReference type="GO" id="GO:0007165">
    <property type="term" value="P:signal transduction"/>
    <property type="evidence" value="ECO:0007669"/>
    <property type="project" value="InterPro"/>
</dbReference>